<keyword evidence="1" id="KW-0646">Protease inhibitor</keyword>
<evidence type="ECO:0000259" key="6">
    <source>
        <dbReference type="SMART" id="SM00093"/>
    </source>
</evidence>
<comment type="caution">
    <text evidence="7">The sequence shown here is derived from an EMBL/GenBank/DDBJ whole genome shotgun (WGS) entry which is preliminary data.</text>
</comment>
<accession>A0A5N4AY52</accession>
<dbReference type="InParanoid" id="A0A5N4AY52"/>
<dbReference type="FunCoup" id="A0A5N4AY52">
    <property type="interactions" value="87"/>
</dbReference>
<reference evidence="7 8" key="1">
    <citation type="journal article" date="2018" name="Elife">
        <title>Firefly genomes illuminate parallel origins of bioluminescence in beetles.</title>
        <authorList>
            <person name="Fallon T.R."/>
            <person name="Lower S.E."/>
            <person name="Chang C.H."/>
            <person name="Bessho-Uehara M."/>
            <person name="Martin G.J."/>
            <person name="Bewick A.J."/>
            <person name="Behringer M."/>
            <person name="Debat H.J."/>
            <person name="Wong I."/>
            <person name="Day J.C."/>
            <person name="Suvorov A."/>
            <person name="Silva C.J."/>
            <person name="Stanger-Hall K.F."/>
            <person name="Hall D.W."/>
            <person name="Schmitz R.J."/>
            <person name="Nelson D.R."/>
            <person name="Lewis S.M."/>
            <person name="Shigenobu S."/>
            <person name="Bybee S.M."/>
            <person name="Larracuente A.M."/>
            <person name="Oba Y."/>
            <person name="Weng J.K."/>
        </authorList>
    </citation>
    <scope>NUCLEOTIDE SEQUENCE [LARGE SCALE GENOMIC DNA]</scope>
    <source>
        <strain evidence="7">1611_PpyrPB1</strain>
        <tissue evidence="7">Whole body</tissue>
    </source>
</reference>
<dbReference type="PROSITE" id="PS00284">
    <property type="entry name" value="SERPIN"/>
    <property type="match status" value="1"/>
</dbReference>
<proteinExistence type="inferred from homology"/>
<comment type="similarity">
    <text evidence="3">Belongs to the serpin family.</text>
</comment>
<feature type="region of interest" description="Disordered" evidence="4">
    <location>
        <begin position="419"/>
        <end position="463"/>
    </location>
</feature>
<feature type="compositionally biased region" description="Low complexity" evidence="4">
    <location>
        <begin position="419"/>
        <end position="453"/>
    </location>
</feature>
<dbReference type="GO" id="GO:0004867">
    <property type="term" value="F:serine-type endopeptidase inhibitor activity"/>
    <property type="evidence" value="ECO:0007669"/>
    <property type="project" value="UniProtKB-KW"/>
</dbReference>
<dbReference type="InterPro" id="IPR023796">
    <property type="entry name" value="Serpin_dom"/>
</dbReference>
<evidence type="ECO:0000256" key="1">
    <source>
        <dbReference type="ARBA" id="ARBA00022690"/>
    </source>
</evidence>
<dbReference type="InterPro" id="IPR042185">
    <property type="entry name" value="Serpin_sf_2"/>
</dbReference>
<feature type="domain" description="Serpin" evidence="6">
    <location>
        <begin position="47"/>
        <end position="681"/>
    </location>
</feature>
<dbReference type="EMBL" id="VVIM01000002">
    <property type="protein sequence ID" value="KAB0802264.1"/>
    <property type="molecule type" value="Genomic_DNA"/>
</dbReference>
<evidence type="ECO:0000256" key="3">
    <source>
        <dbReference type="RuleBase" id="RU000411"/>
    </source>
</evidence>
<feature type="region of interest" description="Disordered" evidence="4">
    <location>
        <begin position="251"/>
        <end position="290"/>
    </location>
</feature>
<dbReference type="InterPro" id="IPR023795">
    <property type="entry name" value="Serpin_CS"/>
</dbReference>
<organism evidence="7 8">
    <name type="scientific">Photinus pyralis</name>
    <name type="common">Common eastern firefly</name>
    <name type="synonym">Lampyris pyralis</name>
    <dbReference type="NCBI Taxonomy" id="7054"/>
    <lineage>
        <taxon>Eukaryota</taxon>
        <taxon>Metazoa</taxon>
        <taxon>Ecdysozoa</taxon>
        <taxon>Arthropoda</taxon>
        <taxon>Hexapoda</taxon>
        <taxon>Insecta</taxon>
        <taxon>Pterygota</taxon>
        <taxon>Neoptera</taxon>
        <taxon>Endopterygota</taxon>
        <taxon>Coleoptera</taxon>
        <taxon>Polyphaga</taxon>
        <taxon>Elateriformia</taxon>
        <taxon>Elateroidea</taxon>
        <taxon>Lampyridae</taxon>
        <taxon>Lampyrinae</taxon>
        <taxon>Photinus</taxon>
    </lineage>
</organism>
<dbReference type="InterPro" id="IPR042178">
    <property type="entry name" value="Serpin_sf_1"/>
</dbReference>
<protein>
    <recommendedName>
        <fullName evidence="6">Serpin domain-containing protein</fullName>
    </recommendedName>
</protein>
<dbReference type="Pfam" id="PF00079">
    <property type="entry name" value="Serpin"/>
    <property type="match status" value="1"/>
</dbReference>
<dbReference type="GO" id="GO:0005615">
    <property type="term" value="C:extracellular space"/>
    <property type="evidence" value="ECO:0007669"/>
    <property type="project" value="InterPro"/>
</dbReference>
<sequence>MNPFALIIIIEVLSSTKAEKFKWRPSYSYPQPIPQDIMVDSVNYLGLVLLQAHNHNNGNNIALSPYGAASVLVALAEGLQGRALDEISRASLLPLEFDVMRVGLRDIHRHLKSYFIPEEGFLAGLTFSHENVTLKSSYESILRFYGYDVDNFNSALYPTPSTTTSYASQNATTSTSILETKINDVSPTTTPSQTHTTVYTQVTNTMTTESNISSVSTNSITATTTCITNAPSIPSTITANIPSTNTVMTSFPSSLTTTTPRVTTTTPSTTNTKPTTVTDASITEQPTTSTTQLTATTEATITTTTTEPTITTETTSTSTTTTEPTITTEIPSTLTTTTKPTTTVTTTTTVPTTTTSITPAATLSFTTTPTTISIPTTTTSTPTTTTVASSNSMANTMTTKMQTSTATLIVTETASMSLETSSITDTTDSSTSEATITETISTESTIGQPSSTTETEEEKPREKRSVVDYLIAKYYDSNEPAHIISRYEPSHPTTFLVNGRIREPNINFMTYDTVLPFRYISYLNALALTFPLDSTKYYLLLVLPIDETGIDILVDNIISTTLKQIISNLQPTRVKATIPSFTLKGYVVLTPTLQKMGIKTIFEPRRADFSRLTDDKNIYVTNIEQAITVTIRNYVDPSTLHNDENYHHRGPVVFNADHPFLYFVMDSQIHVALMAGKIVNPLNSRIR</sequence>
<dbReference type="AlphaFoldDB" id="A0A5N4AY52"/>
<gene>
    <name evidence="7" type="ORF">PPYR_04450</name>
</gene>
<dbReference type="Gene3D" id="3.30.497.10">
    <property type="entry name" value="Antithrombin, subunit I, domain 2"/>
    <property type="match status" value="1"/>
</dbReference>
<evidence type="ECO:0000256" key="4">
    <source>
        <dbReference type="SAM" id="MobiDB-lite"/>
    </source>
</evidence>
<keyword evidence="8" id="KW-1185">Reference proteome</keyword>
<dbReference type="InterPro" id="IPR036186">
    <property type="entry name" value="Serpin_sf"/>
</dbReference>
<dbReference type="PANTHER" id="PTHR11461:SF130">
    <property type="entry name" value="SERPIN 85F"/>
    <property type="match status" value="1"/>
</dbReference>
<evidence type="ECO:0000256" key="5">
    <source>
        <dbReference type="SAM" id="SignalP"/>
    </source>
</evidence>
<dbReference type="PANTHER" id="PTHR11461">
    <property type="entry name" value="SERINE PROTEASE INHIBITOR, SERPIN"/>
    <property type="match status" value="1"/>
</dbReference>
<dbReference type="SMART" id="SM00093">
    <property type="entry name" value="SERPIN"/>
    <property type="match status" value="1"/>
</dbReference>
<keyword evidence="2" id="KW-0722">Serine protease inhibitor</keyword>
<evidence type="ECO:0000313" key="7">
    <source>
        <dbReference type="EMBL" id="KAB0802264.1"/>
    </source>
</evidence>
<feature type="chain" id="PRO_5024448828" description="Serpin domain-containing protein" evidence="5">
    <location>
        <begin position="19"/>
        <end position="687"/>
    </location>
</feature>
<evidence type="ECO:0000256" key="2">
    <source>
        <dbReference type="ARBA" id="ARBA00022900"/>
    </source>
</evidence>
<feature type="signal peptide" evidence="5">
    <location>
        <begin position="1"/>
        <end position="18"/>
    </location>
</feature>
<name>A0A5N4AY52_PHOPY</name>
<dbReference type="InterPro" id="IPR000215">
    <property type="entry name" value="Serpin_fam"/>
</dbReference>
<dbReference type="Gene3D" id="2.30.39.10">
    <property type="entry name" value="Alpha-1-antitrypsin, domain 1"/>
    <property type="match status" value="1"/>
</dbReference>
<evidence type="ECO:0000313" key="8">
    <source>
        <dbReference type="Proteomes" id="UP000327044"/>
    </source>
</evidence>
<dbReference type="OrthoDB" id="8179360at2759"/>
<keyword evidence="5" id="KW-0732">Signal</keyword>
<dbReference type="SUPFAM" id="SSF56574">
    <property type="entry name" value="Serpins"/>
    <property type="match status" value="1"/>
</dbReference>
<dbReference type="Proteomes" id="UP000327044">
    <property type="component" value="Unassembled WGS sequence"/>
</dbReference>